<organism evidence="1 2">
    <name type="scientific">Lupinus luteus</name>
    <name type="common">European yellow lupine</name>
    <dbReference type="NCBI Taxonomy" id="3873"/>
    <lineage>
        <taxon>Eukaryota</taxon>
        <taxon>Viridiplantae</taxon>
        <taxon>Streptophyta</taxon>
        <taxon>Embryophyta</taxon>
        <taxon>Tracheophyta</taxon>
        <taxon>Spermatophyta</taxon>
        <taxon>Magnoliopsida</taxon>
        <taxon>eudicotyledons</taxon>
        <taxon>Gunneridae</taxon>
        <taxon>Pentapetalae</taxon>
        <taxon>rosids</taxon>
        <taxon>fabids</taxon>
        <taxon>Fabales</taxon>
        <taxon>Fabaceae</taxon>
        <taxon>Papilionoideae</taxon>
        <taxon>50 kb inversion clade</taxon>
        <taxon>genistoids sensu lato</taxon>
        <taxon>core genistoids</taxon>
        <taxon>Genisteae</taxon>
        <taxon>Lupinus</taxon>
    </lineage>
</organism>
<dbReference type="AlphaFoldDB" id="A0AAV1WBP4"/>
<protein>
    <submittedName>
        <fullName evidence="1">Uncharacterized protein</fullName>
    </submittedName>
</protein>
<sequence>MNQRGIPLRGDSDWPEEAMAGWGLESCHDEEEDDDVKPLLSRPSAAMLRDRERAQKVGVVNKPFLVIEDGTKQKGSLKGKEVVVEEDKTQSRVSFAKKKDEKTGPYPNGPNWTQTCGILKEILPAGKFIPPNREGAGLGLSSWAVTGECSTPFIKDAIADPDSSLCNRFGLEDLNHGVGKI</sequence>
<dbReference type="Proteomes" id="UP001497480">
    <property type="component" value="Unassembled WGS sequence"/>
</dbReference>
<gene>
    <name evidence="1" type="ORF">LLUT_LOCUS7431</name>
</gene>
<proteinExistence type="predicted"/>
<evidence type="ECO:0000313" key="1">
    <source>
        <dbReference type="EMBL" id="CAL0306371.1"/>
    </source>
</evidence>
<name>A0AAV1WBP4_LUPLU</name>
<comment type="caution">
    <text evidence="1">The sequence shown here is derived from an EMBL/GenBank/DDBJ whole genome shotgun (WGS) entry which is preliminary data.</text>
</comment>
<keyword evidence="2" id="KW-1185">Reference proteome</keyword>
<reference evidence="1 2" key="1">
    <citation type="submission" date="2024-03" db="EMBL/GenBank/DDBJ databases">
        <authorList>
            <person name="Martinez-Hernandez J."/>
        </authorList>
    </citation>
    <scope>NUCLEOTIDE SEQUENCE [LARGE SCALE GENOMIC DNA]</scope>
</reference>
<accession>A0AAV1WBP4</accession>
<dbReference type="EMBL" id="CAXHTB010000005">
    <property type="protein sequence ID" value="CAL0306371.1"/>
    <property type="molecule type" value="Genomic_DNA"/>
</dbReference>
<evidence type="ECO:0000313" key="2">
    <source>
        <dbReference type="Proteomes" id="UP001497480"/>
    </source>
</evidence>